<dbReference type="InterPro" id="IPR016032">
    <property type="entry name" value="Sig_transdc_resp-reg_C-effctor"/>
</dbReference>
<organism evidence="5 6">
    <name type="scientific">Streptacidiphilus alkalitolerans</name>
    <dbReference type="NCBI Taxonomy" id="3342712"/>
    <lineage>
        <taxon>Bacteria</taxon>
        <taxon>Bacillati</taxon>
        <taxon>Actinomycetota</taxon>
        <taxon>Actinomycetes</taxon>
        <taxon>Kitasatosporales</taxon>
        <taxon>Streptomycetaceae</taxon>
        <taxon>Streptacidiphilus</taxon>
    </lineage>
</organism>
<dbReference type="PRINTS" id="PR00038">
    <property type="entry name" value="HTHLUXR"/>
</dbReference>
<dbReference type="CDD" id="cd06170">
    <property type="entry name" value="LuxR_C_like"/>
    <property type="match status" value="1"/>
</dbReference>
<sequence length="225" mass="23750">MTTALEHASARGDRPAAATVPATRTISILLADGHHLFRSALGALLDREEDLSVVAEAAWGDDALREALLLRPDVAVLDLDLPGLPALEAAALIHDQIPDTGVLLLTAFARPADVKRALADGIDGVLLKDLPPTRLLSAIRSLAAGDQVYDPALVVDAVRARVGGPTPRELTVLRQIAEGSSIGEVARDLSLSQGTVRNYVSSVIARTGARNRCDAIRIARESGWL</sequence>
<comment type="caution">
    <text evidence="5">The sequence shown here is derived from an EMBL/GenBank/DDBJ whole genome shotgun (WGS) entry which is preliminary data.</text>
</comment>
<protein>
    <submittedName>
        <fullName evidence="5">Response regulator</fullName>
    </submittedName>
</protein>
<dbReference type="InterPro" id="IPR011006">
    <property type="entry name" value="CheY-like_superfamily"/>
</dbReference>
<evidence type="ECO:0000259" key="3">
    <source>
        <dbReference type="PROSITE" id="PS50043"/>
    </source>
</evidence>
<evidence type="ECO:0000256" key="1">
    <source>
        <dbReference type="ARBA" id="ARBA00023125"/>
    </source>
</evidence>
<gene>
    <name evidence="5" type="ORF">ACEZDG_03495</name>
</gene>
<dbReference type="Pfam" id="PF00072">
    <property type="entry name" value="Response_reg"/>
    <property type="match status" value="1"/>
</dbReference>
<dbReference type="Gene3D" id="3.40.50.2300">
    <property type="match status" value="1"/>
</dbReference>
<evidence type="ECO:0000313" key="5">
    <source>
        <dbReference type="EMBL" id="MFC1408343.1"/>
    </source>
</evidence>
<dbReference type="SMART" id="SM00421">
    <property type="entry name" value="HTH_LUXR"/>
    <property type="match status" value="1"/>
</dbReference>
<evidence type="ECO:0000259" key="4">
    <source>
        <dbReference type="PROSITE" id="PS50110"/>
    </source>
</evidence>
<feature type="modified residue" description="4-aspartylphosphate" evidence="2">
    <location>
        <position position="78"/>
    </location>
</feature>
<dbReference type="InterPro" id="IPR039420">
    <property type="entry name" value="WalR-like"/>
</dbReference>
<feature type="domain" description="Response regulatory" evidence="4">
    <location>
        <begin position="27"/>
        <end position="143"/>
    </location>
</feature>
<dbReference type="SUPFAM" id="SSF52172">
    <property type="entry name" value="CheY-like"/>
    <property type="match status" value="1"/>
</dbReference>
<dbReference type="Proteomes" id="UP001592582">
    <property type="component" value="Unassembled WGS sequence"/>
</dbReference>
<name>A0ABV6V3T8_9ACTN</name>
<keyword evidence="6" id="KW-1185">Reference proteome</keyword>
<dbReference type="PROSITE" id="PS50043">
    <property type="entry name" value="HTH_LUXR_2"/>
    <property type="match status" value="1"/>
</dbReference>
<dbReference type="EMBL" id="JBHEZX010000001">
    <property type="protein sequence ID" value="MFC1408343.1"/>
    <property type="molecule type" value="Genomic_DNA"/>
</dbReference>
<evidence type="ECO:0000313" key="6">
    <source>
        <dbReference type="Proteomes" id="UP001592582"/>
    </source>
</evidence>
<keyword evidence="1" id="KW-0238">DNA-binding</keyword>
<accession>A0ABV6V3T8</accession>
<dbReference type="SMART" id="SM00448">
    <property type="entry name" value="REC"/>
    <property type="match status" value="1"/>
</dbReference>
<dbReference type="PANTHER" id="PTHR43214:SF42">
    <property type="entry name" value="TRANSCRIPTIONAL REGULATORY PROTEIN DESR"/>
    <property type="match status" value="1"/>
</dbReference>
<keyword evidence="2" id="KW-0597">Phosphoprotein</keyword>
<dbReference type="InterPro" id="IPR000792">
    <property type="entry name" value="Tscrpt_reg_LuxR_C"/>
</dbReference>
<dbReference type="InterPro" id="IPR001789">
    <property type="entry name" value="Sig_transdc_resp-reg_receiver"/>
</dbReference>
<evidence type="ECO:0000256" key="2">
    <source>
        <dbReference type="PROSITE-ProRule" id="PRU00169"/>
    </source>
</evidence>
<dbReference type="Pfam" id="PF00196">
    <property type="entry name" value="GerE"/>
    <property type="match status" value="1"/>
</dbReference>
<dbReference type="PROSITE" id="PS50110">
    <property type="entry name" value="RESPONSE_REGULATORY"/>
    <property type="match status" value="1"/>
</dbReference>
<feature type="domain" description="HTH luxR-type" evidence="3">
    <location>
        <begin position="158"/>
        <end position="223"/>
    </location>
</feature>
<dbReference type="SUPFAM" id="SSF46894">
    <property type="entry name" value="C-terminal effector domain of the bipartite response regulators"/>
    <property type="match status" value="1"/>
</dbReference>
<proteinExistence type="predicted"/>
<dbReference type="PANTHER" id="PTHR43214">
    <property type="entry name" value="TWO-COMPONENT RESPONSE REGULATOR"/>
    <property type="match status" value="1"/>
</dbReference>
<dbReference type="RefSeq" id="WP_380502084.1">
    <property type="nucleotide sequence ID" value="NZ_JBHEZX010000001.1"/>
</dbReference>
<reference evidence="5 6" key="1">
    <citation type="submission" date="2024-09" db="EMBL/GenBank/DDBJ databases">
        <authorList>
            <person name="Lee S.D."/>
        </authorList>
    </citation>
    <scope>NUCLEOTIDE SEQUENCE [LARGE SCALE GENOMIC DNA]</scope>
    <source>
        <strain evidence="5 6">N1-1</strain>
    </source>
</reference>